<feature type="transmembrane region" description="Helical" evidence="4">
    <location>
        <begin position="128"/>
        <end position="149"/>
    </location>
</feature>
<feature type="transmembrane region" description="Helical" evidence="4">
    <location>
        <begin position="104"/>
        <end position="122"/>
    </location>
</feature>
<feature type="transmembrane region" description="Helical" evidence="4">
    <location>
        <begin position="194"/>
        <end position="214"/>
    </location>
</feature>
<dbReference type="PANTHER" id="PTHR43280">
    <property type="entry name" value="ARAC-FAMILY TRANSCRIPTIONAL REGULATOR"/>
    <property type="match status" value="1"/>
</dbReference>
<dbReference type="InterPro" id="IPR009057">
    <property type="entry name" value="Homeodomain-like_sf"/>
</dbReference>
<keyword evidence="2" id="KW-0238">DNA-binding</keyword>
<evidence type="ECO:0000256" key="1">
    <source>
        <dbReference type="ARBA" id="ARBA00023015"/>
    </source>
</evidence>
<dbReference type="InterPro" id="IPR018060">
    <property type="entry name" value="HTH_AraC"/>
</dbReference>
<dbReference type="PROSITE" id="PS00041">
    <property type="entry name" value="HTH_ARAC_FAMILY_1"/>
    <property type="match status" value="1"/>
</dbReference>
<keyword evidence="7" id="KW-1185">Reference proteome</keyword>
<dbReference type="PROSITE" id="PS01124">
    <property type="entry name" value="HTH_ARAC_FAMILY_2"/>
    <property type="match status" value="1"/>
</dbReference>
<comment type="caution">
    <text evidence="6">The sequence shown here is derived from an EMBL/GenBank/DDBJ whole genome shotgun (WGS) entry which is preliminary data.</text>
</comment>
<dbReference type="SMART" id="SM00342">
    <property type="entry name" value="HTH_ARAC"/>
    <property type="match status" value="1"/>
</dbReference>
<dbReference type="GO" id="GO:0003700">
    <property type="term" value="F:DNA-binding transcription factor activity"/>
    <property type="evidence" value="ECO:0007669"/>
    <property type="project" value="InterPro"/>
</dbReference>
<dbReference type="EMBL" id="REFC01000014">
    <property type="protein sequence ID" value="RMA58021.1"/>
    <property type="molecule type" value="Genomic_DNA"/>
</dbReference>
<sequence>MNLNPDILKHIELLVGSIGVILSLFFAIFLLSNRKQQPKANTFLALYLLAFSLRIGKSLFYNYFPIDPIIRNMFLGILLAIGPSVWFYVSLLKNPNKELRFKSYIWHYVPMFVVIGCCWFIPNDSGTISRIFYYSLIVHMAIYSSYSLFFLLKNKPTLASSKEVKIHKWLLFFVITTLIMLLISILISTRIIPYYLGIAFLFSVVVICFSIWALKNPFLFKLETEKYSNSSLNKSEAEDHILKLNQLMNDEKLYLDPELKLSKLSKKIGVSSKLLSQAINQIENINYSQYITQYRVEEAKKRLASEAFENYKISAIAYDSGFNSLSSFNAAFKKHTSITAVQFRKNEGKK</sequence>
<dbReference type="Proteomes" id="UP000271339">
    <property type="component" value="Unassembled WGS sequence"/>
</dbReference>
<evidence type="ECO:0000313" key="7">
    <source>
        <dbReference type="Proteomes" id="UP000271339"/>
    </source>
</evidence>
<dbReference type="AlphaFoldDB" id="A0A3L9YBK8"/>
<name>A0A3L9YBK8_9FLAO</name>
<evidence type="ECO:0000313" key="6">
    <source>
        <dbReference type="EMBL" id="RMA58021.1"/>
    </source>
</evidence>
<dbReference type="GO" id="GO:0043565">
    <property type="term" value="F:sequence-specific DNA binding"/>
    <property type="evidence" value="ECO:0007669"/>
    <property type="project" value="InterPro"/>
</dbReference>
<dbReference type="Pfam" id="PF12833">
    <property type="entry name" value="HTH_18"/>
    <property type="match status" value="1"/>
</dbReference>
<feature type="transmembrane region" description="Helical" evidence="4">
    <location>
        <begin position="169"/>
        <end position="188"/>
    </location>
</feature>
<keyword evidence="1" id="KW-0805">Transcription regulation</keyword>
<keyword evidence="4" id="KW-0812">Transmembrane</keyword>
<feature type="domain" description="HTH araC/xylS-type" evidence="5">
    <location>
        <begin position="245"/>
        <end position="346"/>
    </location>
</feature>
<keyword evidence="4" id="KW-0472">Membrane</keyword>
<evidence type="ECO:0000256" key="2">
    <source>
        <dbReference type="ARBA" id="ARBA00023125"/>
    </source>
</evidence>
<dbReference type="SUPFAM" id="SSF46689">
    <property type="entry name" value="Homeodomain-like"/>
    <property type="match status" value="1"/>
</dbReference>
<dbReference type="PANTHER" id="PTHR43280:SF29">
    <property type="entry name" value="ARAC-FAMILY TRANSCRIPTIONAL REGULATOR"/>
    <property type="match status" value="1"/>
</dbReference>
<feature type="transmembrane region" description="Helical" evidence="4">
    <location>
        <begin position="13"/>
        <end position="31"/>
    </location>
</feature>
<accession>A0A3L9YBK8</accession>
<evidence type="ECO:0000259" key="5">
    <source>
        <dbReference type="PROSITE" id="PS01124"/>
    </source>
</evidence>
<organism evidence="6 7">
    <name type="scientific">Ulvibacter antarcticus</name>
    <dbReference type="NCBI Taxonomy" id="442714"/>
    <lineage>
        <taxon>Bacteria</taxon>
        <taxon>Pseudomonadati</taxon>
        <taxon>Bacteroidota</taxon>
        <taxon>Flavobacteriia</taxon>
        <taxon>Flavobacteriales</taxon>
        <taxon>Flavobacteriaceae</taxon>
        <taxon>Ulvibacter</taxon>
    </lineage>
</organism>
<protein>
    <submittedName>
        <fullName evidence="6">AraC family transcriptional regulator</fullName>
    </submittedName>
</protein>
<reference evidence="6 7" key="1">
    <citation type="submission" date="2018-10" db="EMBL/GenBank/DDBJ databases">
        <title>Genomic Encyclopedia of Archaeal and Bacterial Type Strains, Phase II (KMG-II): from individual species to whole genera.</title>
        <authorList>
            <person name="Goeker M."/>
        </authorList>
    </citation>
    <scope>NUCLEOTIDE SEQUENCE [LARGE SCALE GENOMIC DNA]</scope>
    <source>
        <strain evidence="6 7">DSM 23424</strain>
    </source>
</reference>
<feature type="transmembrane region" description="Helical" evidence="4">
    <location>
        <begin position="69"/>
        <end position="92"/>
    </location>
</feature>
<evidence type="ECO:0000256" key="3">
    <source>
        <dbReference type="ARBA" id="ARBA00023163"/>
    </source>
</evidence>
<dbReference type="RefSeq" id="WP_121908359.1">
    <property type="nucleotide sequence ID" value="NZ_REFC01000014.1"/>
</dbReference>
<keyword evidence="3" id="KW-0804">Transcription</keyword>
<keyword evidence="4" id="KW-1133">Transmembrane helix</keyword>
<proteinExistence type="predicted"/>
<dbReference type="OrthoDB" id="6283866at2"/>
<evidence type="ECO:0000256" key="4">
    <source>
        <dbReference type="SAM" id="Phobius"/>
    </source>
</evidence>
<dbReference type="Gene3D" id="1.10.10.60">
    <property type="entry name" value="Homeodomain-like"/>
    <property type="match status" value="2"/>
</dbReference>
<dbReference type="InterPro" id="IPR018062">
    <property type="entry name" value="HTH_AraC-typ_CS"/>
</dbReference>
<feature type="transmembrane region" description="Helical" evidence="4">
    <location>
        <begin position="43"/>
        <end position="63"/>
    </location>
</feature>
<gene>
    <name evidence="6" type="ORF">BXY75_2829</name>
</gene>